<gene>
    <name evidence="2" type="ORF">PVP01_0502200</name>
</gene>
<dbReference type="VEuPathDB" id="PlasmoDB:PVP01_0502200"/>
<evidence type="ECO:0000313" key="3">
    <source>
        <dbReference type="Proteomes" id="UP000220605"/>
    </source>
</evidence>
<dbReference type="InterPro" id="IPR008780">
    <property type="entry name" value="Plasmodium_Vir"/>
</dbReference>
<dbReference type="OrthoDB" id="381229at2759"/>
<proteinExistence type="predicted"/>
<keyword evidence="1" id="KW-1133">Transmembrane helix</keyword>
<sequence length="299" mass="34943">MSPIPDNKFLQPYQQYKAFYDNASIQTQDFSEGYCSDINTELEPSAFNGCINVKSVCQIIARYVFNLKQQDHNTIPEGCKYLYYFIYNKLKECNCNNSNEYSLFQSLLKISCSEVEWDGCNDYINNIMYKDLFHKHNNLIYLYEIFKELKDVEDSTSSDNCNKAMKCVKEYDQYIAPCFGGVSSNYCHELKKFKGEYEQIIKNVMCDNVPKILKPVEGISIVSIILFHIITMLIVSVILYFVYKFTPFGPWLKLRLKRKKKVSHNIYHESNRYSHASKSSDINLKNIPYNIAYNSSQNS</sequence>
<dbReference type="Pfam" id="PF05795">
    <property type="entry name" value="Plasmodium_Vir"/>
    <property type="match status" value="1"/>
</dbReference>
<dbReference type="EMBL" id="LT635616">
    <property type="protein sequence ID" value="VUZ93917.1"/>
    <property type="molecule type" value="Genomic_DNA"/>
</dbReference>
<evidence type="ECO:0000256" key="1">
    <source>
        <dbReference type="SAM" id="Phobius"/>
    </source>
</evidence>
<accession>A0A564ZQD2</accession>
<organism evidence="2 3">
    <name type="scientific">Plasmodium vivax</name>
    <name type="common">malaria parasite P. vivax</name>
    <dbReference type="NCBI Taxonomy" id="5855"/>
    <lineage>
        <taxon>Eukaryota</taxon>
        <taxon>Sar</taxon>
        <taxon>Alveolata</taxon>
        <taxon>Apicomplexa</taxon>
        <taxon>Aconoidasida</taxon>
        <taxon>Haemosporida</taxon>
        <taxon>Plasmodiidae</taxon>
        <taxon>Plasmodium</taxon>
        <taxon>Plasmodium (Plasmodium)</taxon>
    </lineage>
</organism>
<dbReference type="VEuPathDB" id="PlasmoDB:PVPAM_050009700"/>
<feature type="transmembrane region" description="Helical" evidence="1">
    <location>
        <begin position="218"/>
        <end position="243"/>
    </location>
</feature>
<evidence type="ECO:0000313" key="2">
    <source>
        <dbReference type="EMBL" id="VUZ93917.1"/>
    </source>
</evidence>
<dbReference type="VEuPathDB" id="PlasmoDB:PVW1_050007300"/>
<dbReference type="Proteomes" id="UP000220605">
    <property type="component" value="Chromosome 5"/>
</dbReference>
<dbReference type="VEuPathDB" id="PlasmoDB:PVX_107750"/>
<keyword evidence="1" id="KW-0472">Membrane</keyword>
<name>A0A564ZQD2_PLAVI</name>
<dbReference type="AlphaFoldDB" id="A0A564ZQD2"/>
<keyword evidence="1" id="KW-0812">Transmembrane</keyword>
<reference evidence="3" key="1">
    <citation type="submission" date="2016-07" db="EMBL/GenBank/DDBJ databases">
        <authorList>
            <consortium name="Pathogen Informatics"/>
        </authorList>
    </citation>
    <scope>NUCLEOTIDE SEQUENCE [LARGE SCALE GENOMIC DNA]</scope>
</reference>
<protein>
    <submittedName>
        <fullName evidence="2">VIR protein</fullName>
    </submittedName>
</protein>